<dbReference type="Proteomes" id="UP000198639">
    <property type="component" value="Unassembled WGS sequence"/>
</dbReference>
<gene>
    <name evidence="2" type="ORF">SAMN05216204_108159</name>
</gene>
<accession>A0A1I1KZW8</accession>
<dbReference type="STRING" id="1164594.SAMN05216204_108159"/>
<protein>
    <submittedName>
        <fullName evidence="2">Uncharacterized protein</fullName>
    </submittedName>
</protein>
<dbReference type="RefSeq" id="WP_143084546.1">
    <property type="nucleotide sequence ID" value="NZ_FOLD01000008.1"/>
</dbReference>
<name>A0A1I1KZW8_9BURK</name>
<reference evidence="3" key="1">
    <citation type="submission" date="2016-10" db="EMBL/GenBank/DDBJ databases">
        <authorList>
            <person name="Varghese N."/>
            <person name="Submissions S."/>
        </authorList>
    </citation>
    <scope>NUCLEOTIDE SEQUENCE [LARGE SCALE GENOMIC DNA]</scope>
    <source>
        <strain evidence="3">CGMCC 1.12041</strain>
    </source>
</reference>
<evidence type="ECO:0000313" key="3">
    <source>
        <dbReference type="Proteomes" id="UP000198639"/>
    </source>
</evidence>
<evidence type="ECO:0000313" key="2">
    <source>
        <dbReference type="EMBL" id="SFC66324.1"/>
    </source>
</evidence>
<dbReference type="AlphaFoldDB" id="A0A1I1KZW8"/>
<feature type="transmembrane region" description="Helical" evidence="1">
    <location>
        <begin position="21"/>
        <end position="39"/>
    </location>
</feature>
<sequence length="213" mass="23396">MEHESHPHHHLHGTGVRWLDISLAIAAGVVSLVSLWLGLHSAHSMEQLVASNSYPYLEIGRSTHVIPSNGVESDIRRKIEYELLNEGIGPARVEWVELTYKGKPMANLQALVDACCDTLGKGNGMHSRGNVRNSLVRPGASLVMFSWTEPATPNPLFDAMHAAMNDIDLSTCYCSVFDDCYVRKNDGSKEQPVEQCTAPKVSFQPTFTPAPAK</sequence>
<dbReference type="EMBL" id="FOLD01000008">
    <property type="protein sequence ID" value="SFC66324.1"/>
    <property type="molecule type" value="Genomic_DNA"/>
</dbReference>
<proteinExistence type="predicted"/>
<keyword evidence="3" id="KW-1185">Reference proteome</keyword>
<keyword evidence="1" id="KW-0812">Transmembrane</keyword>
<keyword evidence="1" id="KW-0472">Membrane</keyword>
<dbReference type="OrthoDB" id="1492993at2"/>
<organism evidence="2 3">
    <name type="scientific">Massilia yuzhufengensis</name>
    <dbReference type="NCBI Taxonomy" id="1164594"/>
    <lineage>
        <taxon>Bacteria</taxon>
        <taxon>Pseudomonadati</taxon>
        <taxon>Pseudomonadota</taxon>
        <taxon>Betaproteobacteria</taxon>
        <taxon>Burkholderiales</taxon>
        <taxon>Oxalobacteraceae</taxon>
        <taxon>Telluria group</taxon>
        <taxon>Massilia</taxon>
    </lineage>
</organism>
<keyword evidence="1" id="KW-1133">Transmembrane helix</keyword>
<evidence type="ECO:0000256" key="1">
    <source>
        <dbReference type="SAM" id="Phobius"/>
    </source>
</evidence>